<feature type="compositionally biased region" description="Basic and acidic residues" evidence="7">
    <location>
        <begin position="94"/>
        <end position="103"/>
    </location>
</feature>
<evidence type="ECO:0000259" key="8">
    <source>
        <dbReference type="PROSITE" id="PS50811"/>
    </source>
</evidence>
<gene>
    <name evidence="9" type="ORF">SAY87_026795</name>
</gene>
<dbReference type="Pfam" id="PF03106">
    <property type="entry name" value="WRKY"/>
    <property type="match status" value="2"/>
</dbReference>
<evidence type="ECO:0000256" key="3">
    <source>
        <dbReference type="ARBA" id="ARBA00023015"/>
    </source>
</evidence>
<dbReference type="InterPro" id="IPR003657">
    <property type="entry name" value="WRKY_dom"/>
</dbReference>
<comment type="subcellular location">
    <subcellularLocation>
        <location evidence="1">Nucleus</location>
    </subcellularLocation>
</comment>
<comment type="caution">
    <text evidence="9">The sequence shown here is derived from an EMBL/GenBank/DDBJ whole genome shotgun (WGS) entry which is preliminary data.</text>
</comment>
<reference evidence="9 10" key="1">
    <citation type="journal article" date="2023" name="Hortic Res">
        <title>Pangenome of water caltrop reveals structural variations and asymmetric subgenome divergence after allopolyploidization.</title>
        <authorList>
            <person name="Zhang X."/>
            <person name="Chen Y."/>
            <person name="Wang L."/>
            <person name="Yuan Y."/>
            <person name="Fang M."/>
            <person name="Shi L."/>
            <person name="Lu R."/>
            <person name="Comes H.P."/>
            <person name="Ma Y."/>
            <person name="Chen Y."/>
            <person name="Huang G."/>
            <person name="Zhou Y."/>
            <person name="Zheng Z."/>
            <person name="Qiu Y."/>
        </authorList>
    </citation>
    <scope>NUCLEOTIDE SEQUENCE [LARGE SCALE GENOMIC DNA]</scope>
    <source>
        <tissue evidence="9">Roots</tissue>
    </source>
</reference>
<dbReference type="InterPro" id="IPR044810">
    <property type="entry name" value="WRKY_plant"/>
</dbReference>
<dbReference type="GO" id="GO:0043565">
    <property type="term" value="F:sequence-specific DNA binding"/>
    <property type="evidence" value="ECO:0007669"/>
    <property type="project" value="InterPro"/>
</dbReference>
<dbReference type="AlphaFoldDB" id="A0AAN7JEF2"/>
<keyword evidence="10" id="KW-1185">Reference proteome</keyword>
<feature type="compositionally biased region" description="Polar residues" evidence="7">
    <location>
        <begin position="353"/>
        <end position="369"/>
    </location>
</feature>
<dbReference type="GO" id="GO:0003700">
    <property type="term" value="F:DNA-binding transcription factor activity"/>
    <property type="evidence" value="ECO:0007669"/>
    <property type="project" value="InterPro"/>
</dbReference>
<feature type="domain" description="WRKY" evidence="8">
    <location>
        <begin position="204"/>
        <end position="261"/>
    </location>
</feature>
<dbReference type="SUPFAM" id="SSF118290">
    <property type="entry name" value="WRKY DNA-binding domain"/>
    <property type="match status" value="2"/>
</dbReference>
<sequence length="475" mass="51514">MSKSSDDMEIKEAERALIAKPVASRPSSSSFRSFSELLAGAIDAAPSNTSDEVSVAPIRPKTVRFKPMVNRSPSPALVVAPPGEPSRTAATSDSAKDAVRSDSKSTVIIYKPTAKVVSKSTLSILANMGNFSNAHQPMLAAPVQAMARNQTMEKTTSSRPQLISSNSSPSTKPAQPIPGPSKAVTEDDPRALASTANTDRPSYDGYNWRKYGQKQVKGSEYPRSYYKCTHPNCPVKKKVERSLDGQITEIVYKGEHNHPKPQLQKRGGSSSSAPQGSSAAQEEKPLDDQMEERNEGLEARVENNQGLQGYNEQAGMVVTDNSCGLSQDRDEGNKGNMEAEVEERRSKRRKCENPSSEAGNLTADGSQESRGVVQNAAEPEMAGDGYRWRKYGQKVVKGNSYPRSYYRCTSIKCNVRKYVERVSDDPRAFITTYEGRHNHEMPQKGSNAAVAAATTAAAAPEADPEAATTSKDNNT</sequence>
<organism evidence="9 10">
    <name type="scientific">Trapa incisa</name>
    <dbReference type="NCBI Taxonomy" id="236973"/>
    <lineage>
        <taxon>Eukaryota</taxon>
        <taxon>Viridiplantae</taxon>
        <taxon>Streptophyta</taxon>
        <taxon>Embryophyta</taxon>
        <taxon>Tracheophyta</taxon>
        <taxon>Spermatophyta</taxon>
        <taxon>Magnoliopsida</taxon>
        <taxon>eudicotyledons</taxon>
        <taxon>Gunneridae</taxon>
        <taxon>Pentapetalae</taxon>
        <taxon>rosids</taxon>
        <taxon>malvids</taxon>
        <taxon>Myrtales</taxon>
        <taxon>Lythraceae</taxon>
        <taxon>Trapa</taxon>
    </lineage>
</organism>
<dbReference type="PANTHER" id="PTHR31221">
    <property type="entry name" value="WRKY TRANSCRIPTION FACTOR PROTEIN 1-RELATED"/>
    <property type="match status" value="1"/>
</dbReference>
<feature type="region of interest" description="Disordered" evidence="7">
    <location>
        <begin position="436"/>
        <end position="475"/>
    </location>
</feature>
<dbReference type="FunFam" id="2.20.25.80:FF:000006">
    <property type="entry name" value="WRKY transcription factor"/>
    <property type="match status" value="2"/>
</dbReference>
<dbReference type="Proteomes" id="UP001345219">
    <property type="component" value="Chromosome 21"/>
</dbReference>
<dbReference type="PROSITE" id="PS50811">
    <property type="entry name" value="WRKY"/>
    <property type="match status" value="2"/>
</dbReference>
<evidence type="ECO:0000313" key="9">
    <source>
        <dbReference type="EMBL" id="KAK4749346.1"/>
    </source>
</evidence>
<name>A0AAN7JEF2_9MYRT</name>
<keyword evidence="4" id="KW-0238">DNA-binding</keyword>
<feature type="region of interest" description="Disordered" evidence="7">
    <location>
        <begin position="1"/>
        <end position="29"/>
    </location>
</feature>
<dbReference type="Gene3D" id="2.20.25.80">
    <property type="entry name" value="WRKY domain"/>
    <property type="match status" value="2"/>
</dbReference>
<feature type="compositionally biased region" description="Basic and acidic residues" evidence="7">
    <location>
        <begin position="1"/>
        <end position="17"/>
    </location>
</feature>
<keyword evidence="3" id="KW-0805">Transcription regulation</keyword>
<evidence type="ECO:0000256" key="7">
    <source>
        <dbReference type="SAM" id="MobiDB-lite"/>
    </source>
</evidence>
<keyword evidence="6" id="KW-0539">Nucleus</keyword>
<evidence type="ECO:0000256" key="4">
    <source>
        <dbReference type="ARBA" id="ARBA00023125"/>
    </source>
</evidence>
<dbReference type="InterPro" id="IPR036576">
    <property type="entry name" value="WRKY_dom_sf"/>
</dbReference>
<proteinExistence type="predicted"/>
<feature type="region of interest" description="Disordered" evidence="7">
    <location>
        <begin position="148"/>
        <end position="207"/>
    </location>
</feature>
<evidence type="ECO:0000256" key="1">
    <source>
        <dbReference type="ARBA" id="ARBA00004123"/>
    </source>
</evidence>
<evidence type="ECO:0000256" key="5">
    <source>
        <dbReference type="ARBA" id="ARBA00023163"/>
    </source>
</evidence>
<feature type="region of interest" description="Disordered" evidence="7">
    <location>
        <begin position="67"/>
        <end position="104"/>
    </location>
</feature>
<feature type="compositionally biased region" description="Low complexity" evidence="7">
    <location>
        <begin position="448"/>
        <end position="469"/>
    </location>
</feature>
<feature type="domain" description="WRKY" evidence="8">
    <location>
        <begin position="377"/>
        <end position="442"/>
    </location>
</feature>
<evidence type="ECO:0000313" key="10">
    <source>
        <dbReference type="Proteomes" id="UP001345219"/>
    </source>
</evidence>
<dbReference type="PANTHER" id="PTHR31221:SF90">
    <property type="entry name" value="WRKY TRANSCRIPTION FACTOR 44"/>
    <property type="match status" value="1"/>
</dbReference>
<feature type="region of interest" description="Disordered" evidence="7">
    <location>
        <begin position="252"/>
        <end position="297"/>
    </location>
</feature>
<dbReference type="SMART" id="SM00774">
    <property type="entry name" value="WRKY"/>
    <property type="match status" value="2"/>
</dbReference>
<protein>
    <recommendedName>
        <fullName evidence="8">WRKY domain-containing protein</fullName>
    </recommendedName>
</protein>
<evidence type="ECO:0000256" key="2">
    <source>
        <dbReference type="ARBA" id="ARBA00022737"/>
    </source>
</evidence>
<feature type="compositionally biased region" description="Polar residues" evidence="7">
    <location>
        <begin position="148"/>
        <end position="173"/>
    </location>
</feature>
<keyword evidence="2" id="KW-0677">Repeat</keyword>
<dbReference type="EMBL" id="JAXIOK010000018">
    <property type="protein sequence ID" value="KAK4749346.1"/>
    <property type="molecule type" value="Genomic_DNA"/>
</dbReference>
<feature type="compositionally biased region" description="Basic and acidic residues" evidence="7">
    <location>
        <begin position="281"/>
        <end position="297"/>
    </location>
</feature>
<dbReference type="GO" id="GO:0005634">
    <property type="term" value="C:nucleus"/>
    <property type="evidence" value="ECO:0007669"/>
    <property type="project" value="UniProtKB-SubCell"/>
</dbReference>
<evidence type="ECO:0000256" key="6">
    <source>
        <dbReference type="ARBA" id="ARBA00023242"/>
    </source>
</evidence>
<keyword evidence="5" id="KW-0804">Transcription</keyword>
<accession>A0AAN7JEF2</accession>
<feature type="compositionally biased region" description="Low complexity" evidence="7">
    <location>
        <begin position="267"/>
        <end position="280"/>
    </location>
</feature>
<feature type="region of interest" description="Disordered" evidence="7">
    <location>
        <begin position="322"/>
        <end position="383"/>
    </location>
</feature>